<dbReference type="OrthoDB" id="5403181at2759"/>
<accession>L8HDV7</accession>
<dbReference type="SUPFAM" id="SSF55961">
    <property type="entry name" value="Bet v1-like"/>
    <property type="match status" value="1"/>
</dbReference>
<dbReference type="PANTHER" id="PTHR19308:SF14">
    <property type="entry name" value="START DOMAIN-CONTAINING PROTEIN"/>
    <property type="match status" value="1"/>
</dbReference>
<sequence>MTDYTAIAKETLNLAKELREMADGWTTLKEAEGVLLEARPREGSYINCYRVSGKVARSPKEAAEQFWNWGKEEWQKMSADVQEYEVKVPDLEGNPDMKIVYQRAALPWPLWHRDVCLLMWKTQDEAEGSHAVIVKSVPELPSSYVRATVLLGGYVFLPVEGDSSSSRVVRLVHIEPNGSIPSTIVNMKATELHQQMLSFQAMFC</sequence>
<feature type="domain" description="START" evidence="1">
    <location>
        <begin position="13"/>
        <end position="186"/>
    </location>
</feature>
<dbReference type="PROSITE" id="PS50848">
    <property type="entry name" value="START"/>
    <property type="match status" value="1"/>
</dbReference>
<reference evidence="2 3" key="1">
    <citation type="journal article" date="2013" name="Genome Biol.">
        <title>Genome of Acanthamoeba castellanii highlights extensive lateral gene transfer and early evolution of tyrosine kinase signaling.</title>
        <authorList>
            <person name="Clarke M."/>
            <person name="Lohan A.J."/>
            <person name="Liu B."/>
            <person name="Lagkouvardos I."/>
            <person name="Roy S."/>
            <person name="Zafar N."/>
            <person name="Bertelli C."/>
            <person name="Schilde C."/>
            <person name="Kianianmomeni A."/>
            <person name="Burglin T.R."/>
            <person name="Frech C."/>
            <person name="Turcotte B."/>
            <person name="Kopec K.O."/>
            <person name="Synnott J.M."/>
            <person name="Choo C."/>
            <person name="Paponov I."/>
            <person name="Finkler A."/>
            <person name="Soon Heng Tan C."/>
            <person name="Hutchins A.P."/>
            <person name="Weinmeier T."/>
            <person name="Rattei T."/>
            <person name="Chu J.S."/>
            <person name="Gimenez G."/>
            <person name="Irimia M."/>
            <person name="Rigden D.J."/>
            <person name="Fitzpatrick D.A."/>
            <person name="Lorenzo-Morales J."/>
            <person name="Bateman A."/>
            <person name="Chiu C.H."/>
            <person name="Tang P."/>
            <person name="Hegemann P."/>
            <person name="Fromm H."/>
            <person name="Raoult D."/>
            <person name="Greub G."/>
            <person name="Miranda-Saavedra D."/>
            <person name="Chen N."/>
            <person name="Nash P."/>
            <person name="Ginger M.L."/>
            <person name="Horn M."/>
            <person name="Schaap P."/>
            <person name="Caler L."/>
            <person name="Loftus B."/>
        </authorList>
    </citation>
    <scope>NUCLEOTIDE SEQUENCE [LARGE SCALE GENOMIC DNA]</scope>
    <source>
        <strain evidence="2 3">Neff</strain>
    </source>
</reference>
<dbReference type="InterPro" id="IPR002913">
    <property type="entry name" value="START_lipid-bd_dom"/>
</dbReference>
<dbReference type="InterPro" id="IPR023393">
    <property type="entry name" value="START-like_dom_sf"/>
</dbReference>
<dbReference type="EMBL" id="KB007857">
    <property type="protein sequence ID" value="ELR23375.1"/>
    <property type="molecule type" value="Genomic_DNA"/>
</dbReference>
<protein>
    <submittedName>
        <fullName evidence="2">START domain containing protein</fullName>
    </submittedName>
</protein>
<dbReference type="Gene3D" id="3.30.530.20">
    <property type="match status" value="1"/>
</dbReference>
<evidence type="ECO:0000259" key="1">
    <source>
        <dbReference type="PROSITE" id="PS50848"/>
    </source>
</evidence>
<dbReference type="AlphaFoldDB" id="L8HDV7"/>
<organism evidence="2 3">
    <name type="scientific">Acanthamoeba castellanii (strain ATCC 30010 / Neff)</name>
    <dbReference type="NCBI Taxonomy" id="1257118"/>
    <lineage>
        <taxon>Eukaryota</taxon>
        <taxon>Amoebozoa</taxon>
        <taxon>Discosea</taxon>
        <taxon>Longamoebia</taxon>
        <taxon>Centramoebida</taxon>
        <taxon>Acanthamoebidae</taxon>
        <taxon>Acanthamoeba</taxon>
    </lineage>
</organism>
<dbReference type="GO" id="GO:0008289">
    <property type="term" value="F:lipid binding"/>
    <property type="evidence" value="ECO:0007669"/>
    <property type="project" value="InterPro"/>
</dbReference>
<dbReference type="Pfam" id="PF01852">
    <property type="entry name" value="START"/>
    <property type="match status" value="1"/>
</dbReference>
<dbReference type="SMART" id="SM00234">
    <property type="entry name" value="START"/>
    <property type="match status" value="1"/>
</dbReference>
<dbReference type="RefSeq" id="XP_004352903.1">
    <property type="nucleotide sequence ID" value="XM_004352851.1"/>
</dbReference>
<evidence type="ECO:0000313" key="3">
    <source>
        <dbReference type="Proteomes" id="UP000011083"/>
    </source>
</evidence>
<dbReference type="PANTHER" id="PTHR19308">
    <property type="entry name" value="PHOSPHATIDYLCHOLINE TRANSFER PROTEIN"/>
    <property type="match status" value="1"/>
</dbReference>
<proteinExistence type="predicted"/>
<dbReference type="GO" id="GO:0005737">
    <property type="term" value="C:cytoplasm"/>
    <property type="evidence" value="ECO:0007669"/>
    <property type="project" value="UniProtKB-ARBA"/>
</dbReference>
<gene>
    <name evidence="2" type="ORF">ACA1_069600</name>
</gene>
<dbReference type="VEuPathDB" id="AmoebaDB:ACA1_069600"/>
<name>L8HDV7_ACACF</name>
<keyword evidence="3" id="KW-1185">Reference proteome</keyword>
<dbReference type="KEGG" id="acan:ACA1_069600"/>
<dbReference type="CDD" id="cd00177">
    <property type="entry name" value="START"/>
    <property type="match status" value="1"/>
</dbReference>
<evidence type="ECO:0000313" key="2">
    <source>
        <dbReference type="EMBL" id="ELR23375.1"/>
    </source>
</evidence>
<dbReference type="Proteomes" id="UP000011083">
    <property type="component" value="Unassembled WGS sequence"/>
</dbReference>
<dbReference type="InterPro" id="IPR051213">
    <property type="entry name" value="START_lipid_transfer"/>
</dbReference>
<dbReference type="GeneID" id="14924349"/>